<dbReference type="RefSeq" id="WP_013597895.1">
    <property type="nucleotide sequence ID" value="NC_015144.1"/>
</dbReference>
<evidence type="ECO:0000256" key="2">
    <source>
        <dbReference type="SAM" id="SignalP"/>
    </source>
</evidence>
<evidence type="ECO:0000313" key="4">
    <source>
        <dbReference type="EMBL" id="ADX67504.1"/>
    </source>
</evidence>
<keyword evidence="1 2" id="KW-0732">Signal</keyword>
<dbReference type="Proteomes" id="UP000008641">
    <property type="component" value="Chromosome"/>
</dbReference>
<feature type="signal peptide" evidence="2">
    <location>
        <begin position="1"/>
        <end position="18"/>
    </location>
</feature>
<dbReference type="Gene3D" id="3.40.30.10">
    <property type="entry name" value="Glutaredoxin"/>
    <property type="match status" value="1"/>
</dbReference>
<evidence type="ECO:0000313" key="5">
    <source>
        <dbReference type="Proteomes" id="UP000008641"/>
    </source>
</evidence>
<feature type="chain" id="PRO_5003256415" description="Spermatogenesis-associated protein 20-like TRX domain-containing protein" evidence="2">
    <location>
        <begin position="19"/>
        <end position="149"/>
    </location>
</feature>
<dbReference type="InterPro" id="IPR036249">
    <property type="entry name" value="Thioredoxin-like_sf"/>
</dbReference>
<dbReference type="PANTHER" id="PTHR15337:SF11">
    <property type="entry name" value="THIOREDOXIN DOMAIN-CONTAINING PROTEIN"/>
    <property type="match status" value="1"/>
</dbReference>
<reference evidence="5" key="2">
    <citation type="journal article" date="2011" name="Stand. Genomic Sci.">
        <title>Complete genome sequence of Weeksella virosa type strain (9751T).</title>
        <authorList>
            <person name="Lang E."/>
            <person name="Teshima H."/>
            <person name="Lucas S."/>
            <person name="Lapidus A."/>
            <person name="Hammon N."/>
            <person name="Deshpande S."/>
            <person name="Nolan M."/>
            <person name="Cheng J."/>
            <person name="Pitluck S."/>
            <person name="Liolios K."/>
            <person name="Pagani I."/>
            <person name="Mikhailova N."/>
            <person name="Ivanova N."/>
            <person name="Mavromatis K."/>
            <person name="Pati A."/>
            <person name="Tapia R."/>
            <person name="Han C."/>
            <person name="Goodwin L."/>
            <person name="Chen A."/>
            <person name="Palaniappan K."/>
            <person name="Land M."/>
            <person name="Hauser L."/>
            <person name="Chang Y."/>
            <person name="Jeffries C."/>
            <person name="Brambilla E."/>
            <person name="Kopitz M."/>
            <person name="Rohde M."/>
            <person name="Goker M."/>
            <person name="Tindall B."/>
            <person name="Detter J."/>
            <person name="Woyke T."/>
            <person name="Bristow J."/>
            <person name="Eisen J."/>
            <person name="Markowitz V."/>
            <person name="Hugenholtz P."/>
            <person name="Klenk H."/>
            <person name="Kyrpides N."/>
        </authorList>
    </citation>
    <scope>NUCLEOTIDE SEQUENCE [LARGE SCALE GENOMIC DNA]</scope>
    <source>
        <strain evidence="5">ATCC 43766 / DSM 16922 / JCM 21250 / NBRC 16016 / NCTC 11634 / CL345/78</strain>
    </source>
</reference>
<dbReference type="PANTHER" id="PTHR15337">
    <property type="entry name" value="ANTERIOR GRADIENT PROTEIN-RELATED"/>
    <property type="match status" value="1"/>
</dbReference>
<dbReference type="eggNOG" id="COG1331">
    <property type="taxonomic scope" value="Bacteria"/>
</dbReference>
<dbReference type="InterPro" id="IPR004879">
    <property type="entry name" value="Ssp411-like_TRX"/>
</dbReference>
<protein>
    <recommendedName>
        <fullName evidence="3">Spermatogenesis-associated protein 20-like TRX domain-containing protein</fullName>
    </recommendedName>
</protein>
<proteinExistence type="predicted"/>
<gene>
    <name evidence="4" type="ordered locus">Weevi_0791</name>
</gene>
<keyword evidence="5" id="KW-1185">Reference proteome</keyword>
<dbReference type="SUPFAM" id="SSF52833">
    <property type="entry name" value="Thioredoxin-like"/>
    <property type="match status" value="1"/>
</dbReference>
<dbReference type="KEGG" id="wvi:Weevi_0791"/>
<feature type="domain" description="Spermatogenesis-associated protein 20-like TRX" evidence="3">
    <location>
        <begin position="18"/>
        <end position="86"/>
    </location>
</feature>
<dbReference type="OrthoDB" id="9811036at2"/>
<dbReference type="Pfam" id="PF03190">
    <property type="entry name" value="Thioredox_DsbH"/>
    <property type="match status" value="1"/>
</dbReference>
<accession>F0P0U0</accession>
<dbReference type="AlphaFoldDB" id="F0P0U0"/>
<evidence type="ECO:0000256" key="1">
    <source>
        <dbReference type="ARBA" id="ARBA00022729"/>
    </source>
</evidence>
<sequence>MRTIAVLALLVWGSISQAQSINWKSFQEANELSKKNPEKPILLYIYADWCGFCKKMNTETFVDSETVDYINSTYIPVKFNGESDEKINFLGYNYSYIPKGRVNSLAFFFLNGRVSYPGIVVVNKEGQTQNFLMGYMKPTDFINRLKNPV</sequence>
<dbReference type="InterPro" id="IPR051099">
    <property type="entry name" value="AGR/TXD"/>
</dbReference>
<dbReference type="STRING" id="865938.Weevi_0791"/>
<reference evidence="4 5" key="1">
    <citation type="journal article" date="2011" name="Stand. Genomic Sci.">
        <title>Complete genome sequence of Weeksella virosa type strain (9751).</title>
        <authorList>
            <person name="Lang E."/>
            <person name="Teshima H."/>
            <person name="Lucas S."/>
            <person name="Lapidus A."/>
            <person name="Hammon N."/>
            <person name="Deshpande S."/>
            <person name="Nolan M."/>
            <person name="Cheng J.F."/>
            <person name="Pitluck S."/>
            <person name="Liolios K."/>
            <person name="Pagani I."/>
            <person name="Mikhailova N."/>
            <person name="Ivanova N."/>
            <person name="Mavromatis K."/>
            <person name="Pati A."/>
            <person name="Tapia R."/>
            <person name="Han C."/>
            <person name="Goodwin L."/>
            <person name="Chen A."/>
            <person name="Palaniappan K."/>
            <person name="Land M."/>
            <person name="Hauser L."/>
            <person name="Chang Y.J."/>
            <person name="Jeffries C.D."/>
            <person name="Brambilla E.M."/>
            <person name="Kopitz M."/>
            <person name="Rohde M."/>
            <person name="Goker M."/>
            <person name="Tindall B.J."/>
            <person name="Detter J.C."/>
            <person name="Woyke T."/>
            <person name="Bristow J."/>
            <person name="Eisen J.A."/>
            <person name="Markowitz V."/>
            <person name="Hugenholtz P."/>
            <person name="Klenk H.P."/>
            <person name="Kyrpides N.C."/>
        </authorList>
    </citation>
    <scope>NUCLEOTIDE SEQUENCE [LARGE SCALE GENOMIC DNA]</scope>
    <source>
        <strain evidence="5">ATCC 43766 / DSM 16922 / JCM 21250 / NBRC 16016 / NCTC 11634 / CL345/78</strain>
    </source>
</reference>
<dbReference type="HOGENOM" id="CLU_090389_8_0_10"/>
<name>F0P0U0_WEEVC</name>
<dbReference type="EMBL" id="CP002455">
    <property type="protein sequence ID" value="ADX67504.1"/>
    <property type="molecule type" value="Genomic_DNA"/>
</dbReference>
<organism evidence="4 5">
    <name type="scientific">Weeksella virosa (strain ATCC 43766 / DSM 16922 / JCM 21250 / CCUG 30538 / CDC 9751 / IAM 14551 / NBRC 16016 / NCTC 11634 / CL345/78)</name>
    <dbReference type="NCBI Taxonomy" id="865938"/>
    <lineage>
        <taxon>Bacteria</taxon>
        <taxon>Pseudomonadati</taxon>
        <taxon>Bacteroidota</taxon>
        <taxon>Flavobacteriia</taxon>
        <taxon>Flavobacteriales</taxon>
        <taxon>Weeksellaceae</taxon>
        <taxon>Weeksella</taxon>
    </lineage>
</organism>
<evidence type="ECO:0000259" key="3">
    <source>
        <dbReference type="Pfam" id="PF03190"/>
    </source>
</evidence>